<name>A0ABS7ZZW8_9FLAO</name>
<organism evidence="1 2">
    <name type="scientific">Chryseobacterium tagetis</name>
    <dbReference type="NCBI Taxonomy" id="2801334"/>
    <lineage>
        <taxon>Bacteria</taxon>
        <taxon>Pseudomonadati</taxon>
        <taxon>Bacteroidota</taxon>
        <taxon>Flavobacteriia</taxon>
        <taxon>Flavobacteriales</taxon>
        <taxon>Weeksellaceae</taxon>
        <taxon>Chryseobacterium group</taxon>
        <taxon>Chryseobacterium</taxon>
    </lineage>
</organism>
<protein>
    <submittedName>
        <fullName evidence="1">Uncharacterized protein</fullName>
    </submittedName>
</protein>
<dbReference type="RefSeq" id="WP_225686886.1">
    <property type="nucleotide sequence ID" value="NZ_JAERSE020000002.1"/>
</dbReference>
<gene>
    <name evidence="1" type="ORF">JI747_005570</name>
</gene>
<proteinExistence type="predicted"/>
<dbReference type="EMBL" id="JAERSE020000002">
    <property type="protein sequence ID" value="MCA6066638.1"/>
    <property type="molecule type" value="Genomic_DNA"/>
</dbReference>
<sequence>MDPNENNHLNNLTAKVPSELIQSLVDNYRSNQLVCINEGLGIEDAHSIWFDLVTLKKFITEIEDAAKNLEVPVPEENLGIRFYYAAYPEVPQEPIPESCSKKHTLVLVPTKKEDDQNYDFNPFEDQENVLAVTTGRMALAQNHGYLIPPGASNVESY</sequence>
<reference evidence="1 2" key="1">
    <citation type="submission" date="2021-09" db="EMBL/GenBank/DDBJ databases">
        <title>Genome sequencing and assembly of Chryseobacterium sp. RG1.</title>
        <authorList>
            <person name="Chhetri G."/>
        </authorList>
    </citation>
    <scope>NUCLEOTIDE SEQUENCE [LARGE SCALE GENOMIC DNA]</scope>
    <source>
        <strain evidence="1 2">RG1</strain>
    </source>
</reference>
<accession>A0ABS7ZZW8</accession>
<comment type="caution">
    <text evidence="1">The sequence shown here is derived from an EMBL/GenBank/DDBJ whole genome shotgun (WGS) entry which is preliminary data.</text>
</comment>
<keyword evidence="2" id="KW-1185">Reference proteome</keyword>
<evidence type="ECO:0000313" key="2">
    <source>
        <dbReference type="Proteomes" id="UP000618240"/>
    </source>
</evidence>
<dbReference type="Proteomes" id="UP000618240">
    <property type="component" value="Unassembled WGS sequence"/>
</dbReference>
<evidence type="ECO:0000313" key="1">
    <source>
        <dbReference type="EMBL" id="MCA6066638.1"/>
    </source>
</evidence>